<dbReference type="InterPro" id="IPR010718">
    <property type="entry name" value="DUF1294"/>
</dbReference>
<evidence type="ECO:0000313" key="3">
    <source>
        <dbReference type="Proteomes" id="UP001335100"/>
    </source>
</evidence>
<comment type="caution">
    <text evidence="2">The sequence shown here is derived from an EMBL/GenBank/DDBJ whole genome shotgun (WGS) entry which is preliminary data.</text>
</comment>
<organism evidence="2 3">
    <name type="scientific">Pseudomonas ulcerans</name>
    <dbReference type="NCBI Taxonomy" id="3115852"/>
    <lineage>
        <taxon>Bacteria</taxon>
        <taxon>Pseudomonadati</taxon>
        <taxon>Pseudomonadota</taxon>
        <taxon>Gammaproteobacteria</taxon>
        <taxon>Pseudomonadales</taxon>
        <taxon>Pseudomonadaceae</taxon>
        <taxon>Pseudomonas</taxon>
    </lineage>
</organism>
<sequence>MKYPRLKLLAFVLLCLLPLGGALKVGLLGQSWLPALFYGVASLVCAGLYWHDKRQALAQGRRIPEKLLHASELLGGWPGALVAQQLWRHKTRKLSYQLVFWLIVLLHQVAWVDWLFLGQWRHIV</sequence>
<name>A0ABU7HX41_9PSED</name>
<feature type="transmembrane region" description="Helical" evidence="1">
    <location>
        <begin position="98"/>
        <end position="117"/>
    </location>
</feature>
<evidence type="ECO:0000256" key="1">
    <source>
        <dbReference type="SAM" id="Phobius"/>
    </source>
</evidence>
<keyword evidence="3" id="KW-1185">Reference proteome</keyword>
<keyword evidence="1" id="KW-1133">Transmembrane helix</keyword>
<keyword evidence="1" id="KW-0812">Transmembrane</keyword>
<reference evidence="2 3" key="1">
    <citation type="submission" date="2024-01" db="EMBL/GenBank/DDBJ databases">
        <title>Unpublished Manusciprt.</title>
        <authorList>
            <person name="Duman M."/>
            <person name="Valdes E.G."/>
            <person name="Ajmi N."/>
            <person name="Altun S."/>
            <person name="Saticioglu I.B."/>
        </authorList>
    </citation>
    <scope>NUCLEOTIDE SEQUENCE [LARGE SCALE GENOMIC DNA]</scope>
    <source>
        <strain evidence="2 3">148P</strain>
    </source>
</reference>
<protein>
    <submittedName>
        <fullName evidence="2">DUF1294 domain-containing protein</fullName>
    </submittedName>
</protein>
<evidence type="ECO:0000313" key="2">
    <source>
        <dbReference type="EMBL" id="MEE1936044.1"/>
    </source>
</evidence>
<feature type="transmembrane region" description="Helical" evidence="1">
    <location>
        <begin position="32"/>
        <end position="51"/>
    </location>
</feature>
<gene>
    <name evidence="2" type="ORF">V0R50_22695</name>
</gene>
<accession>A0ABU7HX41</accession>
<dbReference type="Proteomes" id="UP001335100">
    <property type="component" value="Unassembled WGS sequence"/>
</dbReference>
<keyword evidence="1" id="KW-0472">Membrane</keyword>
<dbReference type="Pfam" id="PF06961">
    <property type="entry name" value="DUF1294"/>
    <property type="match status" value="1"/>
</dbReference>
<proteinExistence type="predicted"/>
<dbReference type="EMBL" id="JAZDQJ010000032">
    <property type="protein sequence ID" value="MEE1936044.1"/>
    <property type="molecule type" value="Genomic_DNA"/>
</dbReference>
<dbReference type="RefSeq" id="WP_330076738.1">
    <property type="nucleotide sequence ID" value="NZ_JAZDQJ010000032.1"/>
</dbReference>